<evidence type="ECO:0000313" key="3">
    <source>
        <dbReference type="Proteomes" id="UP000591131"/>
    </source>
</evidence>
<dbReference type="Pfam" id="PF00182">
    <property type="entry name" value="Glyco_hydro_19"/>
    <property type="match status" value="1"/>
</dbReference>
<dbReference type="SUPFAM" id="SSF53955">
    <property type="entry name" value="Lysozyme-like"/>
    <property type="match status" value="1"/>
</dbReference>
<dbReference type="OrthoDB" id="5985073at2759"/>
<evidence type="ECO:0000259" key="1">
    <source>
        <dbReference type="Pfam" id="PF00182"/>
    </source>
</evidence>
<protein>
    <recommendedName>
        <fullName evidence="1">Glycoside hydrolase family 19 catalytic domain-containing protein</fullName>
    </recommendedName>
</protein>
<dbReference type="AlphaFoldDB" id="A0A7J6L2L8"/>
<dbReference type="PANTHER" id="PTHR22595">
    <property type="entry name" value="CHITINASE-RELATED"/>
    <property type="match status" value="1"/>
</dbReference>
<dbReference type="Gene3D" id="1.10.530.10">
    <property type="match status" value="1"/>
</dbReference>
<dbReference type="PANTHER" id="PTHR22595:SF96">
    <property type="entry name" value="CHITINASE"/>
    <property type="match status" value="1"/>
</dbReference>
<dbReference type="EMBL" id="JAAPAO010000871">
    <property type="protein sequence ID" value="KAF4652916.1"/>
    <property type="molecule type" value="Genomic_DNA"/>
</dbReference>
<name>A0A7J6L2L8_PERCH</name>
<accession>A0A7J6L2L8</accession>
<proteinExistence type="predicted"/>
<gene>
    <name evidence="2" type="ORF">FOL47_010799</name>
</gene>
<comment type="caution">
    <text evidence="2">The sequence shown here is derived from an EMBL/GenBank/DDBJ whole genome shotgun (WGS) entry which is preliminary data.</text>
</comment>
<dbReference type="CDD" id="cd00325">
    <property type="entry name" value="chitinase_GH19"/>
    <property type="match status" value="1"/>
</dbReference>
<dbReference type="GO" id="GO:0006032">
    <property type="term" value="P:chitin catabolic process"/>
    <property type="evidence" value="ECO:0007669"/>
    <property type="project" value="InterPro"/>
</dbReference>
<reference evidence="2 3" key="1">
    <citation type="submission" date="2020-04" db="EMBL/GenBank/DDBJ databases">
        <title>Perkinsus chesapeaki whole genome sequence.</title>
        <authorList>
            <person name="Bogema D.R."/>
        </authorList>
    </citation>
    <scope>NUCLEOTIDE SEQUENCE [LARGE SCALE GENOMIC DNA]</scope>
    <source>
        <strain evidence="2">ATCC PRA-425</strain>
    </source>
</reference>
<keyword evidence="3" id="KW-1185">Reference proteome</keyword>
<feature type="domain" description="Glycoside hydrolase family 19 catalytic" evidence="1">
    <location>
        <begin position="3"/>
        <end position="89"/>
    </location>
</feature>
<organism evidence="2 3">
    <name type="scientific">Perkinsus chesapeaki</name>
    <name type="common">Clam parasite</name>
    <name type="synonym">Perkinsus andrewsi</name>
    <dbReference type="NCBI Taxonomy" id="330153"/>
    <lineage>
        <taxon>Eukaryota</taxon>
        <taxon>Sar</taxon>
        <taxon>Alveolata</taxon>
        <taxon>Perkinsozoa</taxon>
        <taxon>Perkinsea</taxon>
        <taxon>Perkinsida</taxon>
        <taxon>Perkinsidae</taxon>
        <taxon>Perkinsus</taxon>
    </lineage>
</organism>
<dbReference type="GO" id="GO:0004568">
    <property type="term" value="F:chitinase activity"/>
    <property type="evidence" value="ECO:0007669"/>
    <property type="project" value="InterPro"/>
</dbReference>
<dbReference type="Proteomes" id="UP000591131">
    <property type="component" value="Unassembled WGS sequence"/>
</dbReference>
<dbReference type="InterPro" id="IPR023346">
    <property type="entry name" value="Lysozyme-like_dom_sf"/>
</dbReference>
<dbReference type="GO" id="GO:0016998">
    <property type="term" value="P:cell wall macromolecule catabolic process"/>
    <property type="evidence" value="ECO:0007669"/>
    <property type="project" value="InterPro"/>
</dbReference>
<evidence type="ECO:0000313" key="2">
    <source>
        <dbReference type="EMBL" id="KAF4652916.1"/>
    </source>
</evidence>
<sequence>MTAENGTLAIISAVWFVMTPQERKPSIHDIVVGKWQPSEADKAGGRYPGFGVAILIINGALECYGLDDQRALNRIASYKKMATYFNVQVDCLYLISPFLRP</sequence>
<dbReference type="InterPro" id="IPR000726">
    <property type="entry name" value="Glyco_hydro_19_cat"/>
</dbReference>